<dbReference type="InterPro" id="IPR037138">
    <property type="entry name" value="His_deacetylse_dom_sf"/>
</dbReference>
<evidence type="ECO:0000259" key="5">
    <source>
        <dbReference type="Pfam" id="PF00850"/>
    </source>
</evidence>
<evidence type="ECO:0000256" key="4">
    <source>
        <dbReference type="SAM" id="MobiDB-lite"/>
    </source>
</evidence>
<dbReference type="EnsemblPlants" id="Bo1g008110.1">
    <property type="protein sequence ID" value="Bo1g008110.1"/>
    <property type="gene ID" value="Bo1g008110"/>
</dbReference>
<evidence type="ECO:0000313" key="7">
    <source>
        <dbReference type="Proteomes" id="UP000032141"/>
    </source>
</evidence>
<keyword evidence="2" id="KW-0678">Repressor</keyword>
<sequence>MAFSFSLTSPSPSSTLSYSNIHQFPNPSSSFPVSLSVSSPSNTRRHLRLSITSALNPQTKKASTGSGGTNKKRKKKGKSVNLEENWKLREADAVLEEDYDNDDDGSLANSPPTIPKPPAGFVIDETGRVLMASKKRIATVVDPTNNSPLDCVIRRVFTSSKGEDCMLLCPVDTPVQILKSTNIDGWSAVSDEEVESLLPAAAYALAKIHMHLVHSGFCYTARGGFCYTEDNVFDFRTGNNLYDGQDVEGLPTEGVEITCFHLDGSHYMVYTPSDPLLFVAAKDPNGLLQIADDELLDDPAVISAIDEETEFNALVVRSGEVSGIRGFNLRNGLSLWRKHLVKQNKGAYICCSFSTDNDPLLPSIQQLTNARVIYSVSAALGHNKDSHPECSARVPAIVTALEKNELTPKFRGSEILELANFKNATIEDIANVHEKAYVLGLEKAMDQASDSGLIFIEGSGPTYATSTTFQDSLTAAGAGMALVDSVVAASRNSLDPPTGFALIRPPGHHAVPKGPMGFCVFGNVAIAARHAQSAHGLKRVFIIDFDVHHGNGTNDAFSEDPDIFFLSTHQDGSYPGTGKISDIGKGKGEGTTLNLPLPGGSGDIAMRSAFEEIIVPCVQRFKPDLILVSAGYDAHVLDPLANLQFTTGTYYSLAKDIKQLAKEVCGGRCVFFLEGGYNLESLSASVADSFRALLGEESLASEFDNPAYLYDEPMRKVHDAIERAKSIHCL</sequence>
<accession>A0A0D3A285</accession>
<dbReference type="PANTHER" id="PTHR36061">
    <property type="match status" value="1"/>
</dbReference>
<dbReference type="eggNOG" id="KOG1343">
    <property type="taxonomic scope" value="Eukaryota"/>
</dbReference>
<organism evidence="6 7">
    <name type="scientific">Brassica oleracea var. oleracea</name>
    <dbReference type="NCBI Taxonomy" id="109376"/>
    <lineage>
        <taxon>Eukaryota</taxon>
        <taxon>Viridiplantae</taxon>
        <taxon>Streptophyta</taxon>
        <taxon>Embryophyta</taxon>
        <taxon>Tracheophyta</taxon>
        <taxon>Spermatophyta</taxon>
        <taxon>Magnoliopsida</taxon>
        <taxon>eudicotyledons</taxon>
        <taxon>Gunneridae</taxon>
        <taxon>Pentapetalae</taxon>
        <taxon>rosids</taxon>
        <taxon>malvids</taxon>
        <taxon>Brassicales</taxon>
        <taxon>Brassicaceae</taxon>
        <taxon>Brassiceae</taxon>
        <taxon>Brassica</taxon>
    </lineage>
</organism>
<dbReference type="PRINTS" id="PR01270">
    <property type="entry name" value="HDASUPER"/>
</dbReference>
<name>A0A0D3A285_BRAOL</name>
<dbReference type="InterPro" id="IPR022203">
    <property type="entry name" value="DUF3727"/>
</dbReference>
<keyword evidence="7" id="KW-1185">Reference proteome</keyword>
<feature type="region of interest" description="Disordered" evidence="4">
    <location>
        <begin position="98"/>
        <end position="119"/>
    </location>
</feature>
<reference evidence="6" key="2">
    <citation type="submission" date="2015-03" db="UniProtKB">
        <authorList>
            <consortium name="EnsemblPlants"/>
        </authorList>
    </citation>
    <scope>IDENTIFICATION</scope>
</reference>
<dbReference type="InterPro" id="IPR023696">
    <property type="entry name" value="Ureohydrolase_dom_sf"/>
</dbReference>
<comment type="cofactor">
    <cofactor evidence="1">
        <name>Zn(2+)</name>
        <dbReference type="ChEBI" id="CHEBI:29105"/>
    </cofactor>
</comment>
<dbReference type="FunFam" id="3.40.800.20:FF:000027">
    <property type="entry name" value="HDA14"/>
    <property type="match status" value="1"/>
</dbReference>
<protein>
    <recommendedName>
        <fullName evidence="5">Histone deacetylase domain-containing protein</fullName>
    </recommendedName>
</protein>
<evidence type="ECO:0000256" key="2">
    <source>
        <dbReference type="ARBA" id="ARBA00022491"/>
    </source>
</evidence>
<dbReference type="AlphaFoldDB" id="A0A0D3A285"/>
<dbReference type="PANTHER" id="PTHR36061:SF3">
    <property type="entry name" value="OS04G0692200 PROTEIN"/>
    <property type="match status" value="1"/>
</dbReference>
<dbReference type="HOGENOM" id="CLU_379645_0_0_1"/>
<evidence type="ECO:0000256" key="3">
    <source>
        <dbReference type="ARBA" id="ARBA00022853"/>
    </source>
</evidence>
<reference evidence="6 7" key="1">
    <citation type="journal article" date="2014" name="Genome Biol.">
        <title>Transcriptome and methylome profiling reveals relics of genome dominance in the mesopolyploid Brassica oleracea.</title>
        <authorList>
            <person name="Parkin I.A."/>
            <person name="Koh C."/>
            <person name="Tang H."/>
            <person name="Robinson S.J."/>
            <person name="Kagale S."/>
            <person name="Clarke W.E."/>
            <person name="Town C.D."/>
            <person name="Nixon J."/>
            <person name="Krishnakumar V."/>
            <person name="Bidwell S.L."/>
            <person name="Denoeud F."/>
            <person name="Belcram H."/>
            <person name="Links M.G."/>
            <person name="Just J."/>
            <person name="Clarke C."/>
            <person name="Bender T."/>
            <person name="Huebert T."/>
            <person name="Mason A.S."/>
            <person name="Pires J.C."/>
            <person name="Barker G."/>
            <person name="Moore J."/>
            <person name="Walley P.G."/>
            <person name="Manoli S."/>
            <person name="Batley J."/>
            <person name="Edwards D."/>
            <person name="Nelson M.N."/>
            <person name="Wang X."/>
            <person name="Paterson A.H."/>
            <person name="King G."/>
            <person name="Bancroft I."/>
            <person name="Chalhoub B."/>
            <person name="Sharpe A.G."/>
        </authorList>
    </citation>
    <scope>NUCLEOTIDE SEQUENCE</scope>
    <source>
        <strain evidence="6 7">cv. TO1000</strain>
    </source>
</reference>
<dbReference type="Gene3D" id="3.40.800.20">
    <property type="entry name" value="Histone deacetylase domain"/>
    <property type="match status" value="1"/>
</dbReference>
<dbReference type="InterPro" id="IPR023801">
    <property type="entry name" value="His_deacetylse_dom"/>
</dbReference>
<feature type="domain" description="Histone deacetylase" evidence="5">
    <location>
        <begin position="387"/>
        <end position="692"/>
    </location>
</feature>
<dbReference type="Pfam" id="PF12527">
    <property type="entry name" value="DUF3727"/>
    <property type="match status" value="1"/>
</dbReference>
<dbReference type="GO" id="GO:0006325">
    <property type="term" value="P:chromatin organization"/>
    <property type="evidence" value="ECO:0007669"/>
    <property type="project" value="UniProtKB-KW"/>
</dbReference>
<evidence type="ECO:0000256" key="1">
    <source>
        <dbReference type="ARBA" id="ARBA00001947"/>
    </source>
</evidence>
<dbReference type="Pfam" id="PF00850">
    <property type="entry name" value="Hist_deacetyl"/>
    <property type="match status" value="1"/>
</dbReference>
<feature type="region of interest" description="Disordered" evidence="4">
    <location>
        <begin position="52"/>
        <end position="83"/>
    </location>
</feature>
<evidence type="ECO:0000313" key="6">
    <source>
        <dbReference type="EnsemblPlants" id="Bo1g008110.1"/>
    </source>
</evidence>
<proteinExistence type="predicted"/>
<dbReference type="InterPro" id="IPR000286">
    <property type="entry name" value="HDACs"/>
</dbReference>
<dbReference type="Proteomes" id="UP000032141">
    <property type="component" value="Chromosome C1"/>
</dbReference>
<dbReference type="SUPFAM" id="SSF52768">
    <property type="entry name" value="Arginase/deacetylase"/>
    <property type="match status" value="1"/>
</dbReference>
<dbReference type="STRING" id="109376.A0A0D3A285"/>
<dbReference type="Gramene" id="Bo1g008110.1">
    <property type="protein sequence ID" value="Bo1g008110.1"/>
    <property type="gene ID" value="Bo1g008110"/>
</dbReference>
<feature type="compositionally biased region" description="Polar residues" evidence="4">
    <location>
        <begin position="52"/>
        <end position="62"/>
    </location>
</feature>
<keyword evidence="3" id="KW-0156">Chromatin regulator</keyword>
<dbReference type="CDD" id="cd09992">
    <property type="entry name" value="HDAC_classII"/>
    <property type="match status" value="1"/>
</dbReference>